<proteinExistence type="inferred from homology"/>
<reference evidence="16" key="2">
    <citation type="submission" date="2020-08" db="EMBL/GenBank/DDBJ databases">
        <title>Plant Genome Project.</title>
        <authorList>
            <person name="Zhang R.-G."/>
        </authorList>
    </citation>
    <scope>NUCLEOTIDE SEQUENCE</scope>
    <source>
        <strain evidence="16">Huo1</strain>
        <tissue evidence="16">Leaf</tissue>
    </source>
</reference>
<keyword evidence="7" id="KW-0805">Transcription regulation</keyword>
<evidence type="ECO:0000256" key="4">
    <source>
        <dbReference type="ARBA" id="ARBA00022512"/>
    </source>
</evidence>
<evidence type="ECO:0000256" key="6">
    <source>
        <dbReference type="ARBA" id="ARBA00022801"/>
    </source>
</evidence>
<evidence type="ECO:0000256" key="13">
    <source>
        <dbReference type="RuleBase" id="RU361169"/>
    </source>
</evidence>
<evidence type="ECO:0000256" key="9">
    <source>
        <dbReference type="ARBA" id="ARBA00023242"/>
    </source>
</evidence>
<dbReference type="Pfam" id="PF00295">
    <property type="entry name" value="Glyco_hydro_28"/>
    <property type="match status" value="1"/>
</dbReference>
<evidence type="ECO:0000256" key="11">
    <source>
        <dbReference type="ARBA" id="ARBA00023316"/>
    </source>
</evidence>
<keyword evidence="6 13" id="KW-0378">Hydrolase</keyword>
<feature type="active site" evidence="12">
    <location>
        <position position="469"/>
    </location>
</feature>
<dbReference type="InterPro" id="IPR000743">
    <property type="entry name" value="Glyco_hydro_28"/>
</dbReference>
<evidence type="ECO:0000256" key="7">
    <source>
        <dbReference type="ARBA" id="ARBA00023015"/>
    </source>
</evidence>
<dbReference type="GO" id="GO:0046983">
    <property type="term" value="F:protein dimerization activity"/>
    <property type="evidence" value="ECO:0007669"/>
    <property type="project" value="InterPro"/>
</dbReference>
<dbReference type="InterPro" id="IPR012334">
    <property type="entry name" value="Pectin_lyas_fold"/>
</dbReference>
<dbReference type="SMART" id="SM00710">
    <property type="entry name" value="PbH1"/>
    <property type="match status" value="6"/>
</dbReference>
<comment type="caution">
    <text evidence="16">The sequence shown here is derived from an EMBL/GenBank/DDBJ whole genome shotgun (WGS) entry which is preliminary data.</text>
</comment>
<accession>A0A8X8XMP4</accession>
<evidence type="ECO:0000256" key="12">
    <source>
        <dbReference type="PROSITE-ProRule" id="PRU10052"/>
    </source>
</evidence>
<comment type="similarity">
    <text evidence="3 13">Belongs to the glycosyl hydrolase 28 family.</text>
</comment>
<dbReference type="PROSITE" id="PS50888">
    <property type="entry name" value="BHLH"/>
    <property type="match status" value="1"/>
</dbReference>
<gene>
    <name evidence="16" type="ORF">SASPL_124342</name>
</gene>
<dbReference type="Gene3D" id="4.10.280.10">
    <property type="entry name" value="Helix-loop-helix DNA-binding domain"/>
    <property type="match status" value="1"/>
</dbReference>
<keyword evidence="9" id="KW-0539">Nucleus</keyword>
<feature type="coiled-coil region" evidence="14">
    <location>
        <begin position="59"/>
        <end position="93"/>
    </location>
</feature>
<evidence type="ECO:0000256" key="8">
    <source>
        <dbReference type="ARBA" id="ARBA00023163"/>
    </source>
</evidence>
<dbReference type="Proteomes" id="UP000298416">
    <property type="component" value="Unassembled WGS sequence"/>
</dbReference>
<dbReference type="PROSITE" id="PS00502">
    <property type="entry name" value="POLYGALACTURONASE"/>
    <property type="match status" value="1"/>
</dbReference>
<dbReference type="GO" id="GO:0071555">
    <property type="term" value="P:cell wall organization"/>
    <property type="evidence" value="ECO:0007669"/>
    <property type="project" value="UniProtKB-KW"/>
</dbReference>
<feature type="domain" description="BHLH" evidence="15">
    <location>
        <begin position="16"/>
        <end position="69"/>
    </location>
</feature>
<evidence type="ECO:0000256" key="3">
    <source>
        <dbReference type="ARBA" id="ARBA00008834"/>
    </source>
</evidence>
<dbReference type="EMBL" id="PNBA02000008">
    <property type="protein sequence ID" value="KAG6416901.1"/>
    <property type="molecule type" value="Genomic_DNA"/>
</dbReference>
<dbReference type="PANTHER" id="PTHR31375">
    <property type="match status" value="1"/>
</dbReference>
<evidence type="ECO:0000313" key="16">
    <source>
        <dbReference type="EMBL" id="KAG6416901.1"/>
    </source>
</evidence>
<evidence type="ECO:0000259" key="15">
    <source>
        <dbReference type="PROSITE" id="PS50888"/>
    </source>
</evidence>
<evidence type="ECO:0000256" key="1">
    <source>
        <dbReference type="ARBA" id="ARBA00004123"/>
    </source>
</evidence>
<dbReference type="SUPFAM" id="SSF47459">
    <property type="entry name" value="HLH, helix-loop-helix DNA-binding domain"/>
    <property type="match status" value="1"/>
</dbReference>
<keyword evidence="14" id="KW-0175">Coiled coil</keyword>
<evidence type="ECO:0000256" key="2">
    <source>
        <dbReference type="ARBA" id="ARBA00004191"/>
    </source>
</evidence>
<dbReference type="Gene3D" id="2.160.20.10">
    <property type="entry name" value="Single-stranded right-handed beta-helix, Pectin lyase-like"/>
    <property type="match status" value="1"/>
</dbReference>
<dbReference type="InterPro" id="IPR006626">
    <property type="entry name" value="PbH1"/>
</dbReference>
<evidence type="ECO:0000313" key="17">
    <source>
        <dbReference type="Proteomes" id="UP000298416"/>
    </source>
</evidence>
<keyword evidence="11" id="KW-0961">Cell wall biogenesis/degradation</keyword>
<evidence type="ECO:0000256" key="5">
    <source>
        <dbReference type="ARBA" id="ARBA00022525"/>
    </source>
</evidence>
<dbReference type="FunFam" id="2.160.20.10:FF:000004">
    <property type="entry name" value="Pectin lyase-like superfamily protein"/>
    <property type="match status" value="1"/>
</dbReference>
<keyword evidence="10 13" id="KW-0326">Glycosidase</keyword>
<comment type="subcellular location">
    <subcellularLocation>
        <location evidence="1">Nucleus</location>
    </subcellularLocation>
    <subcellularLocation>
        <location evidence="2">Secreted</location>
        <location evidence="2">Cell wall</location>
    </subcellularLocation>
</comment>
<organism evidence="16">
    <name type="scientific">Salvia splendens</name>
    <name type="common">Scarlet sage</name>
    <dbReference type="NCBI Taxonomy" id="180675"/>
    <lineage>
        <taxon>Eukaryota</taxon>
        <taxon>Viridiplantae</taxon>
        <taxon>Streptophyta</taxon>
        <taxon>Embryophyta</taxon>
        <taxon>Tracheophyta</taxon>
        <taxon>Spermatophyta</taxon>
        <taxon>Magnoliopsida</taxon>
        <taxon>eudicotyledons</taxon>
        <taxon>Gunneridae</taxon>
        <taxon>Pentapetalae</taxon>
        <taxon>asterids</taxon>
        <taxon>lamiids</taxon>
        <taxon>Lamiales</taxon>
        <taxon>Lamiaceae</taxon>
        <taxon>Nepetoideae</taxon>
        <taxon>Mentheae</taxon>
        <taxon>Salviinae</taxon>
        <taxon>Salvia</taxon>
        <taxon>Salvia subgen. Calosphace</taxon>
        <taxon>core Calosphace</taxon>
    </lineage>
</organism>
<dbReference type="InterPro" id="IPR011050">
    <property type="entry name" value="Pectin_lyase_fold/virulence"/>
</dbReference>
<dbReference type="AlphaFoldDB" id="A0A8X8XMP4"/>
<reference evidence="16" key="1">
    <citation type="submission" date="2018-01" db="EMBL/GenBank/DDBJ databases">
        <authorList>
            <person name="Mao J.F."/>
        </authorList>
    </citation>
    <scope>NUCLEOTIDE SEQUENCE</scope>
    <source>
        <strain evidence="16">Huo1</strain>
        <tissue evidence="16">Leaf</tissue>
    </source>
</reference>
<dbReference type="GO" id="GO:0004650">
    <property type="term" value="F:polygalacturonase activity"/>
    <property type="evidence" value="ECO:0007669"/>
    <property type="project" value="InterPro"/>
</dbReference>
<dbReference type="InterPro" id="IPR036638">
    <property type="entry name" value="HLH_DNA-bd_sf"/>
</dbReference>
<dbReference type="GO" id="GO:0005634">
    <property type="term" value="C:nucleus"/>
    <property type="evidence" value="ECO:0007669"/>
    <property type="project" value="UniProtKB-SubCell"/>
</dbReference>
<evidence type="ECO:0000256" key="14">
    <source>
        <dbReference type="SAM" id="Coils"/>
    </source>
</evidence>
<protein>
    <recommendedName>
        <fullName evidence="15">BHLH domain-containing protein</fullName>
    </recommendedName>
</protein>
<keyword evidence="4" id="KW-0134">Cell wall</keyword>
<dbReference type="GO" id="GO:0005975">
    <property type="term" value="P:carbohydrate metabolic process"/>
    <property type="evidence" value="ECO:0007669"/>
    <property type="project" value="InterPro"/>
</dbReference>
<keyword evidence="8" id="KW-0804">Transcription</keyword>
<dbReference type="SUPFAM" id="SSF51126">
    <property type="entry name" value="Pectin lyase-like"/>
    <property type="match status" value="1"/>
</dbReference>
<dbReference type="InterPro" id="IPR011598">
    <property type="entry name" value="bHLH_dom"/>
</dbReference>
<sequence>MGKPRRIRSNSNSDTAPKIERKIIEKNRRTKMKNLYNQLVSLLPHQPSPVDGAPLPDQIDEAVEHIKGMTTKLEKLKQKRDLLLEKKKQLINNSCVTNIQNKATNNASSSSPLVEVQDMGPNLDVILANDLQNYTSFRDIVRLVHQHGVEIASASFARDGNSSIQVLHDKVVNPKPGFDGATITRKMKELACNKGASSMSEVVESDISLWDYEIDSKINWGFEIPEVLLPGLQEFMITMNKCVFGQSNNFVITDFGALADGITDSKEVNLEIDDISYYAWKNACQTPGGVVTVPAGETFLVSSGEFEGPCNGQTLFQMDGILVASEDLKLDDTEFWITFHKIDDLVLSGTGVFDGKGALSWSLCDRSSNCHHRPASLRIHDVTNAYIQGITSLNSKMFHFHIHNSQNVNVENIHITAPHDSPNTDGIHISNSRDVKIADTVIGTGDDCVSLGDGCANVNISGVACGPGHGISIGSLGKYSDEEDISGVTVMNCSLSNTSNGLRIKTWAPSKSSIVVSDITYADITLDNVTNPIIIDQHYCPHDECQKEGESSIQIKGVKYINVRGSSTTEEGIKVKCSKSNPCEDVEFSGVELNVNGNPAIASCSNVGGLFLESNPVCPNLLPLCIK</sequence>
<keyword evidence="5" id="KW-0964">Secreted</keyword>
<name>A0A8X8XMP4_SALSN</name>
<evidence type="ECO:0000256" key="10">
    <source>
        <dbReference type="ARBA" id="ARBA00023295"/>
    </source>
</evidence>
<keyword evidence="17" id="KW-1185">Reference proteome</keyword>